<keyword evidence="4" id="KW-1185">Reference proteome</keyword>
<name>A0A2R4SVK1_9ACTN</name>
<dbReference type="AlphaFoldDB" id="A0A2R4SVK1"/>
<dbReference type="PANTHER" id="PTHR33375">
    <property type="entry name" value="CHROMOSOME-PARTITIONING PROTEIN PARB-RELATED"/>
    <property type="match status" value="1"/>
</dbReference>
<dbReference type="GeneID" id="55653697"/>
<evidence type="ECO:0000256" key="1">
    <source>
        <dbReference type="SAM" id="MobiDB-lite"/>
    </source>
</evidence>
<organism evidence="3 4">
    <name type="scientific">Streptomyces lunaelactis</name>
    <dbReference type="NCBI Taxonomy" id="1535768"/>
    <lineage>
        <taxon>Bacteria</taxon>
        <taxon>Bacillati</taxon>
        <taxon>Actinomycetota</taxon>
        <taxon>Actinomycetes</taxon>
        <taxon>Kitasatosporales</taxon>
        <taxon>Streptomycetaceae</taxon>
        <taxon>Streptomyces</taxon>
    </lineage>
</organism>
<sequence>MATVINPDEKKSNEPAPQDDHEFAIAHLDPALLVRDDCNARETDPEPDEKLINSVKELGIQEAVSVRPLPDGTFGVFKGWRRAQSVQQANATAEADGRPQQTAPAYVRPDLIGRDSWTRMLSLIENDQREQMTERDTVKSVELSLIGMNEVEQKQASRALSVRRDAAKDARKAQKLNDATLRRTLAGGMDLEQTAQLADVEEVSGAETRLLRALGRDHEEGKGGRGHWDQELALLREEQASSQARTEAVANLEAAGIPLLRDRFSWGEKDTSRPLTDLTTGLGNTLTEDSHKGCDGHSARLDDEHQPVWHCSDPDQYGHKLRPEAKEPKKPRDEKAAAERRKVIACNRAWKAARGERQRFIATLCRGKNLSDGVRDYSRQVQLTMPWFYGSWAQKGKAADVARFLSAKAPEDDSEAVQNLIKTLARNRDLYAWFAQVAAACEFDIREPKAWASLQSHQAGWLLLLEAEGYTLSEVENQAVSRHRPKTAKASKSA</sequence>
<dbReference type="Pfam" id="PF02195">
    <property type="entry name" value="ParB_N"/>
    <property type="match status" value="1"/>
</dbReference>
<dbReference type="SMART" id="SM00470">
    <property type="entry name" value="ParB"/>
    <property type="match status" value="1"/>
</dbReference>
<evidence type="ECO:0000313" key="3">
    <source>
        <dbReference type="EMBL" id="AVZ70900.1"/>
    </source>
</evidence>
<protein>
    <recommendedName>
        <fullName evidence="2">ParB-like N-terminal domain-containing protein</fullName>
    </recommendedName>
</protein>
<dbReference type="Proteomes" id="UP000244201">
    <property type="component" value="Chromosome"/>
</dbReference>
<dbReference type="InterPro" id="IPR036086">
    <property type="entry name" value="ParB/Sulfiredoxin_sf"/>
</dbReference>
<accession>A0A2R4SVK1</accession>
<dbReference type="InterPro" id="IPR050336">
    <property type="entry name" value="Chromosome_partition/occlusion"/>
</dbReference>
<dbReference type="GO" id="GO:0005694">
    <property type="term" value="C:chromosome"/>
    <property type="evidence" value="ECO:0007669"/>
    <property type="project" value="TreeGrafter"/>
</dbReference>
<dbReference type="KEGG" id="slk:SLUN_00070"/>
<dbReference type="EMBL" id="CP026304">
    <property type="protein sequence ID" value="AVZ70900.1"/>
    <property type="molecule type" value="Genomic_DNA"/>
</dbReference>
<reference evidence="3 4" key="1">
    <citation type="submission" date="2018-01" db="EMBL/GenBank/DDBJ databases">
        <title>Complete genome sequence of Streptomyces lunaelactis MM109T, a Ferroverdin A producer isolated from cave moonmilk deposits.</title>
        <authorList>
            <person name="Naome A."/>
            <person name="Martinet L."/>
            <person name="Maciejewska M."/>
            <person name="Anderssen S."/>
            <person name="Adam D."/>
            <person name="Tenconi E."/>
            <person name="Deflandre B."/>
            <person name="Arguelles-Arias A."/>
            <person name="Calusinska M."/>
            <person name="Copieters W."/>
            <person name="Karim L."/>
            <person name="Hanikenne M."/>
            <person name="Baurain D."/>
            <person name="van Wezel G."/>
            <person name="Smargiasso N."/>
            <person name="de Pauw E."/>
            <person name="Delfosse P."/>
            <person name="Rigali S."/>
        </authorList>
    </citation>
    <scope>NUCLEOTIDE SEQUENCE [LARGE SCALE GENOMIC DNA]</scope>
    <source>
        <strain evidence="3 4">MM109</strain>
    </source>
</reference>
<dbReference type="GO" id="GO:0007059">
    <property type="term" value="P:chromosome segregation"/>
    <property type="evidence" value="ECO:0007669"/>
    <property type="project" value="TreeGrafter"/>
</dbReference>
<gene>
    <name evidence="3" type="ORF">SLUN_00070</name>
</gene>
<evidence type="ECO:0000259" key="2">
    <source>
        <dbReference type="SMART" id="SM00470"/>
    </source>
</evidence>
<feature type="domain" description="ParB-like N-terminal" evidence="2">
    <location>
        <begin position="26"/>
        <end position="127"/>
    </location>
</feature>
<dbReference type="SUPFAM" id="SSF110849">
    <property type="entry name" value="ParB/Sulfiredoxin"/>
    <property type="match status" value="1"/>
</dbReference>
<evidence type="ECO:0000313" key="4">
    <source>
        <dbReference type="Proteomes" id="UP000244201"/>
    </source>
</evidence>
<feature type="region of interest" description="Disordered" evidence="1">
    <location>
        <begin position="1"/>
        <end position="21"/>
    </location>
</feature>
<feature type="compositionally biased region" description="Basic and acidic residues" evidence="1">
    <location>
        <begin position="7"/>
        <end position="21"/>
    </location>
</feature>
<dbReference type="OrthoDB" id="3846919at2"/>
<dbReference type="InterPro" id="IPR003115">
    <property type="entry name" value="ParB_N"/>
</dbReference>
<feature type="region of interest" description="Disordered" evidence="1">
    <location>
        <begin position="305"/>
        <end position="338"/>
    </location>
</feature>
<proteinExistence type="predicted"/>
<dbReference type="PANTHER" id="PTHR33375:SF1">
    <property type="entry name" value="CHROMOSOME-PARTITIONING PROTEIN PARB-RELATED"/>
    <property type="match status" value="1"/>
</dbReference>
<dbReference type="RefSeq" id="WP_108146595.1">
    <property type="nucleotide sequence ID" value="NZ_CP026304.1"/>
</dbReference>